<accession>A0A2H3BTS0</accession>
<sequence length="405" mass="45765">MILRPPVRHVGLGLRHLHSLPDISYGVQPTKEEDNAFSPSRTISIRNLPKEYRGPHDVARVLAPLKMNPVETISPSHFGRGILINCLDTKRAERSLAVYVVAAIGYTGLSRLCKIENIPHGVPEQQIKSIMCPQRLGNRRDFESWHFDPKASRLDVRFMCLSQAMDAKENIFRSPILKGAKMTYCDAEESDYDFPEWYTPEEEHQEKVKRAVVVSNLNGPEKSLPCREWTNDWQGISPTLLFCGLYPAKDLMHLEFATSTAAQQFVRQFQSRADALGVGMEIQETQYTVTRSLITAISLGASRTLVLTVNGTKSIPEIREIFMQQGNITQLTRRQRENDTMFYITFENVSLAMRTVIRMGRILNEGFPGLAGAIVGFLNAPHLKPIVIRAKARAKFNDRAIARNV</sequence>
<gene>
    <name evidence="1" type="ORF">ARMSODRAFT_1086900</name>
</gene>
<evidence type="ECO:0000313" key="2">
    <source>
        <dbReference type="Proteomes" id="UP000218334"/>
    </source>
</evidence>
<name>A0A2H3BTS0_9AGAR</name>
<reference evidence="2" key="1">
    <citation type="journal article" date="2017" name="Nat. Ecol. Evol.">
        <title>Genome expansion and lineage-specific genetic innovations in the forest pathogenic fungi Armillaria.</title>
        <authorList>
            <person name="Sipos G."/>
            <person name="Prasanna A.N."/>
            <person name="Walter M.C."/>
            <person name="O'Connor E."/>
            <person name="Balint B."/>
            <person name="Krizsan K."/>
            <person name="Kiss B."/>
            <person name="Hess J."/>
            <person name="Varga T."/>
            <person name="Slot J."/>
            <person name="Riley R."/>
            <person name="Boka B."/>
            <person name="Rigling D."/>
            <person name="Barry K."/>
            <person name="Lee J."/>
            <person name="Mihaltcheva S."/>
            <person name="LaButti K."/>
            <person name="Lipzen A."/>
            <person name="Waldron R."/>
            <person name="Moloney N.M."/>
            <person name="Sperisen C."/>
            <person name="Kredics L."/>
            <person name="Vagvoelgyi C."/>
            <person name="Patrignani A."/>
            <person name="Fitzpatrick D."/>
            <person name="Nagy I."/>
            <person name="Doyle S."/>
            <person name="Anderson J.B."/>
            <person name="Grigoriev I.V."/>
            <person name="Gueldener U."/>
            <person name="Muensterkoetter M."/>
            <person name="Nagy L.G."/>
        </authorList>
    </citation>
    <scope>NUCLEOTIDE SEQUENCE [LARGE SCALE GENOMIC DNA]</scope>
    <source>
        <strain evidence="2">28-4</strain>
    </source>
</reference>
<dbReference type="Proteomes" id="UP000218334">
    <property type="component" value="Unassembled WGS sequence"/>
</dbReference>
<protein>
    <submittedName>
        <fullName evidence="1">Uncharacterized protein</fullName>
    </submittedName>
</protein>
<keyword evidence="2" id="KW-1185">Reference proteome</keyword>
<proteinExistence type="predicted"/>
<dbReference type="AlphaFoldDB" id="A0A2H3BTS0"/>
<dbReference type="EMBL" id="KZ293441">
    <property type="protein sequence ID" value="PBK66446.1"/>
    <property type="molecule type" value="Genomic_DNA"/>
</dbReference>
<evidence type="ECO:0000313" key="1">
    <source>
        <dbReference type="EMBL" id="PBK66446.1"/>
    </source>
</evidence>
<organism evidence="1 2">
    <name type="scientific">Armillaria solidipes</name>
    <dbReference type="NCBI Taxonomy" id="1076256"/>
    <lineage>
        <taxon>Eukaryota</taxon>
        <taxon>Fungi</taxon>
        <taxon>Dikarya</taxon>
        <taxon>Basidiomycota</taxon>
        <taxon>Agaricomycotina</taxon>
        <taxon>Agaricomycetes</taxon>
        <taxon>Agaricomycetidae</taxon>
        <taxon>Agaricales</taxon>
        <taxon>Marasmiineae</taxon>
        <taxon>Physalacriaceae</taxon>
        <taxon>Armillaria</taxon>
    </lineage>
</organism>